<gene>
    <name evidence="2" type="ORF">E5139_14000</name>
</gene>
<evidence type="ECO:0000313" key="3">
    <source>
        <dbReference type="Proteomes" id="UP000297053"/>
    </source>
</evidence>
<keyword evidence="1" id="KW-1133">Transmembrane helix</keyword>
<dbReference type="InterPro" id="IPR055963">
    <property type="entry name" value="DUF7541"/>
</dbReference>
<accession>A0A4D6KH47</accession>
<organism evidence="2 3">
    <name type="scientific">Halomicrobium mukohataei</name>
    <dbReference type="NCBI Taxonomy" id="57705"/>
    <lineage>
        <taxon>Archaea</taxon>
        <taxon>Methanobacteriati</taxon>
        <taxon>Methanobacteriota</taxon>
        <taxon>Stenosarchaea group</taxon>
        <taxon>Halobacteria</taxon>
        <taxon>Halobacteriales</taxon>
        <taxon>Haloarculaceae</taxon>
        <taxon>Halomicrobium</taxon>
    </lineage>
</organism>
<keyword evidence="1" id="KW-0812">Transmembrane</keyword>
<feature type="transmembrane region" description="Helical" evidence="1">
    <location>
        <begin position="20"/>
        <end position="47"/>
    </location>
</feature>
<dbReference type="EMBL" id="CP039375">
    <property type="protein sequence ID" value="QCD66702.1"/>
    <property type="molecule type" value="Genomic_DNA"/>
</dbReference>
<keyword evidence="1" id="KW-0472">Membrane</keyword>
<dbReference type="Proteomes" id="UP000297053">
    <property type="component" value="Chromosome"/>
</dbReference>
<name>A0A4D6KH47_9EURY</name>
<evidence type="ECO:0008006" key="4">
    <source>
        <dbReference type="Google" id="ProtNLM"/>
    </source>
</evidence>
<dbReference type="Pfam" id="PF24396">
    <property type="entry name" value="DUF7541"/>
    <property type="match status" value="1"/>
</dbReference>
<evidence type="ECO:0000313" key="2">
    <source>
        <dbReference type="EMBL" id="QCD66702.1"/>
    </source>
</evidence>
<feature type="transmembrane region" description="Helical" evidence="1">
    <location>
        <begin position="68"/>
        <end position="87"/>
    </location>
</feature>
<feature type="transmembrane region" description="Helical" evidence="1">
    <location>
        <begin position="107"/>
        <end position="126"/>
    </location>
</feature>
<dbReference type="AlphaFoldDB" id="A0A4D6KH47"/>
<reference evidence="2 3" key="1">
    <citation type="submission" date="2019-04" db="EMBL/GenBank/DDBJ databases">
        <title>Complete genome sequence of Arthrobacter sp. ZXY-2 associated with effective atrazine degradation and salt adaptation.</title>
        <authorList>
            <person name="Zhao X."/>
        </authorList>
    </citation>
    <scope>NUCLEOTIDE SEQUENCE [LARGE SCALE GENOMIC DNA]</scope>
    <source>
        <strain evidence="3">ZP60</strain>
    </source>
</reference>
<reference evidence="2 3" key="2">
    <citation type="submission" date="2019-04" db="EMBL/GenBank/DDBJ databases">
        <authorList>
            <person name="Yang S."/>
            <person name="Wei W."/>
        </authorList>
    </citation>
    <scope>NUCLEOTIDE SEQUENCE [LARGE SCALE GENOMIC DNA]</scope>
    <source>
        <strain evidence="3">ZP60</strain>
    </source>
</reference>
<evidence type="ECO:0000256" key="1">
    <source>
        <dbReference type="SAM" id="Phobius"/>
    </source>
</evidence>
<sequence>MNEEPGLSDQYGRASPWPLFVALGLVVSEVGVFLGLFTVAVFGLVLFGGSIAGILTESGYTSRPWPTLLGFGGLLAVAGLALVVWQVPLATVTLENFGRDGLLSRSVAIVAAGVILAAAGSVASVAEQTTV</sequence>
<proteinExistence type="predicted"/>
<dbReference type="KEGG" id="halz:E5139_14000"/>
<dbReference type="GeneID" id="42180074"/>
<dbReference type="RefSeq" id="WP_015763127.1">
    <property type="nucleotide sequence ID" value="NZ_CP039375.1"/>
</dbReference>
<dbReference type="OMA" id="MAERTEP"/>
<protein>
    <recommendedName>
        <fullName evidence="4">Cox cluster protein</fullName>
    </recommendedName>
</protein>